<dbReference type="Proteomes" id="UP000095286">
    <property type="component" value="Unplaced"/>
</dbReference>
<reference evidence="2" key="1">
    <citation type="submission" date="2016-11" db="UniProtKB">
        <authorList>
            <consortium name="WormBaseParasite"/>
        </authorList>
    </citation>
    <scope>IDENTIFICATION</scope>
    <source>
        <strain evidence="2">KR3021</strain>
    </source>
</reference>
<evidence type="ECO:0000313" key="1">
    <source>
        <dbReference type="Proteomes" id="UP000095286"/>
    </source>
</evidence>
<protein>
    <submittedName>
        <fullName evidence="2">G domain-containing protein</fullName>
    </submittedName>
</protein>
<evidence type="ECO:0000313" key="2">
    <source>
        <dbReference type="WBParaSite" id="RSKR_0000372300.1"/>
    </source>
</evidence>
<accession>A0AC35TT19</accession>
<organism evidence="1 2">
    <name type="scientific">Rhabditophanes sp. KR3021</name>
    <dbReference type="NCBI Taxonomy" id="114890"/>
    <lineage>
        <taxon>Eukaryota</taxon>
        <taxon>Metazoa</taxon>
        <taxon>Ecdysozoa</taxon>
        <taxon>Nematoda</taxon>
        <taxon>Chromadorea</taxon>
        <taxon>Rhabditida</taxon>
        <taxon>Tylenchina</taxon>
        <taxon>Panagrolaimomorpha</taxon>
        <taxon>Strongyloidoidea</taxon>
        <taxon>Alloionematidae</taxon>
        <taxon>Rhabditophanes</taxon>
    </lineage>
</organism>
<proteinExistence type="predicted"/>
<dbReference type="WBParaSite" id="RSKR_0000372300.1">
    <property type="protein sequence ID" value="RSKR_0000372300.1"/>
    <property type="gene ID" value="RSKR_0000372300"/>
</dbReference>
<sequence length="415" mass="47135">MRLIVSIARNFSTYKPSGVPKSFFENTPSRFKYPAKEEETKVLKIAIIGAPNVGKSLLTNQLVQAEVAAVSKRMDTTKRNLTAFFTEKNVQLMVVDSPGLVGIQHASKVASDENSYILTDPERALSKAEYILVVQDCTHTGDYIHHRILHLLNRYNHIPASLVLNKVDLINQRPQLLPLVKILTNNQVDKKKITSKRVNFGKLGKIDEKKVVDESRDGLPLYVNNNCEYDNMDEEWKDNLKKVVAKPLHKCSWSETKHLFSQIRGWSHFKSVFFVSSLTSEGIDSLRTHLTDQALVGEFVSTSSTVTTKNPKDICLDQIKAECLNRLPSEVGYGINLKIMDWSFDNDNLNIIVEIHCSKKRWPKLVIGKDGQNIVEMERSVNNIIQNLMNQPLNIQLLVRYNGQTVTLHNLDQIN</sequence>
<name>A0AC35TT19_9BILA</name>